<dbReference type="AlphaFoldDB" id="A0A6A5QU63"/>
<keyword evidence="1" id="KW-0472">Membrane</keyword>
<evidence type="ECO:0000259" key="2">
    <source>
        <dbReference type="Pfam" id="PF01266"/>
    </source>
</evidence>
<dbReference type="Gene3D" id="3.30.9.10">
    <property type="entry name" value="D-Amino Acid Oxidase, subunit A, domain 2"/>
    <property type="match status" value="1"/>
</dbReference>
<reference evidence="3" key="1">
    <citation type="journal article" date="2020" name="Stud. Mycol.">
        <title>101 Dothideomycetes genomes: a test case for predicting lifestyles and emergence of pathogens.</title>
        <authorList>
            <person name="Haridas S."/>
            <person name="Albert R."/>
            <person name="Binder M."/>
            <person name="Bloem J."/>
            <person name="Labutti K."/>
            <person name="Salamov A."/>
            <person name="Andreopoulos B."/>
            <person name="Baker S."/>
            <person name="Barry K."/>
            <person name="Bills G."/>
            <person name="Bluhm B."/>
            <person name="Cannon C."/>
            <person name="Castanera R."/>
            <person name="Culley D."/>
            <person name="Daum C."/>
            <person name="Ezra D."/>
            <person name="Gonzalez J."/>
            <person name="Henrissat B."/>
            <person name="Kuo A."/>
            <person name="Liang C."/>
            <person name="Lipzen A."/>
            <person name="Lutzoni F."/>
            <person name="Magnuson J."/>
            <person name="Mondo S."/>
            <person name="Nolan M."/>
            <person name="Ohm R."/>
            <person name="Pangilinan J."/>
            <person name="Park H.-J."/>
            <person name="Ramirez L."/>
            <person name="Alfaro M."/>
            <person name="Sun H."/>
            <person name="Tritt A."/>
            <person name="Yoshinaga Y."/>
            <person name="Zwiers L.-H."/>
            <person name="Turgeon B."/>
            <person name="Goodwin S."/>
            <person name="Spatafora J."/>
            <person name="Crous P."/>
            <person name="Grigoriev I."/>
        </authorList>
    </citation>
    <scope>NUCLEOTIDE SEQUENCE</scope>
    <source>
        <strain evidence="3">HMLAC05119</strain>
    </source>
</reference>
<gene>
    <name evidence="3" type="ORF">BDU57DRAFT_514705</name>
</gene>
<evidence type="ECO:0000313" key="4">
    <source>
        <dbReference type="Proteomes" id="UP000800096"/>
    </source>
</evidence>
<feature type="transmembrane region" description="Helical" evidence="1">
    <location>
        <begin position="21"/>
        <end position="38"/>
    </location>
</feature>
<dbReference type="EMBL" id="ML979134">
    <property type="protein sequence ID" value="KAF1918126.1"/>
    <property type="molecule type" value="Genomic_DNA"/>
</dbReference>
<feature type="domain" description="FAD dependent oxidoreductase" evidence="2">
    <location>
        <begin position="21"/>
        <end position="397"/>
    </location>
</feature>
<keyword evidence="1" id="KW-0812">Transmembrane</keyword>
<name>A0A6A5QU63_AMPQU</name>
<dbReference type="Proteomes" id="UP000800096">
    <property type="component" value="Unassembled WGS sequence"/>
</dbReference>
<dbReference type="GO" id="GO:0005829">
    <property type="term" value="C:cytosol"/>
    <property type="evidence" value="ECO:0007669"/>
    <property type="project" value="GOC"/>
</dbReference>
<keyword evidence="1" id="KW-1133">Transmembrane helix</keyword>
<dbReference type="OrthoDB" id="498204at2759"/>
<dbReference type="InterPro" id="IPR006076">
    <property type="entry name" value="FAD-dep_OxRdtase"/>
</dbReference>
<dbReference type="PANTHER" id="PTHR13847">
    <property type="entry name" value="SARCOSINE DEHYDROGENASE-RELATED"/>
    <property type="match status" value="1"/>
</dbReference>
<proteinExistence type="predicted"/>
<dbReference type="PANTHER" id="PTHR13847:SF150">
    <property type="entry name" value="OXIDOREDUCTASE TDA3-RELATED"/>
    <property type="match status" value="1"/>
</dbReference>
<dbReference type="Pfam" id="PF01266">
    <property type="entry name" value="DAO"/>
    <property type="match status" value="1"/>
</dbReference>
<organism evidence="3 4">
    <name type="scientific">Ampelomyces quisqualis</name>
    <name type="common">Powdery mildew agent</name>
    <dbReference type="NCBI Taxonomy" id="50730"/>
    <lineage>
        <taxon>Eukaryota</taxon>
        <taxon>Fungi</taxon>
        <taxon>Dikarya</taxon>
        <taxon>Ascomycota</taxon>
        <taxon>Pezizomycotina</taxon>
        <taxon>Dothideomycetes</taxon>
        <taxon>Pleosporomycetidae</taxon>
        <taxon>Pleosporales</taxon>
        <taxon>Pleosporineae</taxon>
        <taxon>Phaeosphaeriaceae</taxon>
        <taxon>Ampelomyces</taxon>
    </lineage>
</organism>
<protein>
    <submittedName>
        <fullName evidence="3">FAD dependent oxidoreductase</fullName>
    </submittedName>
</protein>
<keyword evidence="4" id="KW-1185">Reference proteome</keyword>
<dbReference type="SUPFAM" id="SSF51905">
    <property type="entry name" value="FAD/NAD(P)-binding domain"/>
    <property type="match status" value="1"/>
</dbReference>
<dbReference type="GO" id="GO:0005770">
    <property type="term" value="C:late endosome"/>
    <property type="evidence" value="ECO:0007669"/>
    <property type="project" value="TreeGrafter"/>
</dbReference>
<sequence>MIRASTNLSKIMAGEQRKRNIVIIGGGIIGSTTAYFLSHHENFNKETDTITLLEATKIAGGASGKAGGLLALWAYPSCIVPLSYKLHQELSEKHGGAERWGYRAVHCGQVDMYGILAKKNNQSATKGHSVSLEKRSQKAIGLLRAAGVPKDLDWIAAEGLQNYEEMGTPLTTAQVHPYQFTTSMAQLAEEKGVKILYGSATSIAQNSGAVTSVSYTPKGSSDEEKTLPADTIILTAGPWTKTLWPQAPISALRAHSVTIRPSKPVSAYCLFTSIDLPHPSNPRKSTTVTPEIYARPNNEVYACGEGDHLIPLPTTSDLVQCDQAKCDEIVAQVGAISEELKNGDVTAKQACYLPNVEGRGGGPLVGQTSVGGLLLGAGHTCWGIQNGPGTGKILSELVWGGKIESAMVESLDPRRWGL</sequence>
<evidence type="ECO:0000256" key="1">
    <source>
        <dbReference type="SAM" id="Phobius"/>
    </source>
</evidence>
<evidence type="ECO:0000313" key="3">
    <source>
        <dbReference type="EMBL" id="KAF1918126.1"/>
    </source>
</evidence>
<dbReference type="Gene3D" id="3.50.50.60">
    <property type="entry name" value="FAD/NAD(P)-binding domain"/>
    <property type="match status" value="1"/>
</dbReference>
<accession>A0A6A5QU63</accession>
<dbReference type="InterPro" id="IPR036188">
    <property type="entry name" value="FAD/NAD-bd_sf"/>
</dbReference>
<dbReference type="GO" id="GO:0042147">
    <property type="term" value="P:retrograde transport, endosome to Golgi"/>
    <property type="evidence" value="ECO:0007669"/>
    <property type="project" value="TreeGrafter"/>
</dbReference>